<evidence type="ECO:0000256" key="4">
    <source>
        <dbReference type="ARBA" id="ARBA00022519"/>
    </source>
</evidence>
<keyword evidence="5 9" id="KW-0812">Transmembrane</keyword>
<feature type="transmembrane region" description="Helical" evidence="9">
    <location>
        <begin position="133"/>
        <end position="154"/>
    </location>
</feature>
<protein>
    <submittedName>
        <fullName evidence="11">TRAP-type C4-dicarboxylate transport system, small permease component</fullName>
    </submittedName>
</protein>
<keyword evidence="7 9" id="KW-0472">Membrane</keyword>
<dbReference type="RefSeq" id="WP_084062352.1">
    <property type="nucleotide sequence ID" value="NZ_FWXO01000005.1"/>
</dbReference>
<gene>
    <name evidence="11" type="ORF">SAMN05660703_2784</name>
</gene>
<dbReference type="GO" id="GO:0005886">
    <property type="term" value="C:plasma membrane"/>
    <property type="evidence" value="ECO:0007669"/>
    <property type="project" value="UniProtKB-SubCell"/>
</dbReference>
<proteinExistence type="inferred from homology"/>
<dbReference type="InterPro" id="IPR007387">
    <property type="entry name" value="TRAP_DctQ"/>
</dbReference>
<dbReference type="AlphaFoldDB" id="A0A1W2C378"/>
<feature type="transmembrane region" description="Helical" evidence="9">
    <location>
        <begin position="89"/>
        <end position="113"/>
    </location>
</feature>
<evidence type="ECO:0000256" key="2">
    <source>
        <dbReference type="ARBA" id="ARBA00022448"/>
    </source>
</evidence>
<dbReference type="InterPro" id="IPR055348">
    <property type="entry name" value="DctQ"/>
</dbReference>
<evidence type="ECO:0000256" key="8">
    <source>
        <dbReference type="ARBA" id="ARBA00038436"/>
    </source>
</evidence>
<organism evidence="11 12">
    <name type="scientific">Cellulophaga tyrosinoxydans</name>
    <dbReference type="NCBI Taxonomy" id="504486"/>
    <lineage>
        <taxon>Bacteria</taxon>
        <taxon>Pseudomonadati</taxon>
        <taxon>Bacteroidota</taxon>
        <taxon>Flavobacteriia</taxon>
        <taxon>Flavobacteriales</taxon>
        <taxon>Flavobacteriaceae</taxon>
        <taxon>Cellulophaga</taxon>
    </lineage>
</organism>
<feature type="transmembrane region" description="Helical" evidence="9">
    <location>
        <begin position="12"/>
        <end position="35"/>
    </location>
</feature>
<evidence type="ECO:0000256" key="5">
    <source>
        <dbReference type="ARBA" id="ARBA00022692"/>
    </source>
</evidence>
<keyword evidence="3" id="KW-1003">Cell membrane</keyword>
<dbReference type="GO" id="GO:0015740">
    <property type="term" value="P:C4-dicarboxylate transport"/>
    <property type="evidence" value="ECO:0007669"/>
    <property type="project" value="TreeGrafter"/>
</dbReference>
<dbReference type="PANTHER" id="PTHR35011">
    <property type="entry name" value="2,3-DIKETO-L-GULONATE TRAP TRANSPORTER SMALL PERMEASE PROTEIN YIAM"/>
    <property type="match status" value="1"/>
</dbReference>
<keyword evidence="6 9" id="KW-1133">Transmembrane helix</keyword>
<reference evidence="11 12" key="1">
    <citation type="submission" date="2017-04" db="EMBL/GenBank/DDBJ databases">
        <authorList>
            <person name="Afonso C.L."/>
            <person name="Miller P.J."/>
            <person name="Scott M.A."/>
            <person name="Spackman E."/>
            <person name="Goraichik I."/>
            <person name="Dimitrov K.M."/>
            <person name="Suarez D.L."/>
            <person name="Swayne D.E."/>
        </authorList>
    </citation>
    <scope>NUCLEOTIDE SEQUENCE [LARGE SCALE GENOMIC DNA]</scope>
    <source>
        <strain evidence="11 12">DSM 21164</strain>
    </source>
</reference>
<dbReference type="GO" id="GO:0022857">
    <property type="term" value="F:transmembrane transporter activity"/>
    <property type="evidence" value="ECO:0007669"/>
    <property type="project" value="TreeGrafter"/>
</dbReference>
<sequence length="163" mass="18695">MKIAEAIFNKTCKVLEFILVFIFGLLVVDVLSQVFSRYILNTSFAFTEELARFSLIWLSVLGAAYLSAKRMHLSMDFLYQKFSEKNKKKALLFSELCIFSFALIIMVIGGFNLVYITLHLEQLSGTLEIPLGYIYVIMPISGLLIMCFSVYHFFKIKANLITE</sequence>
<evidence type="ECO:0000256" key="7">
    <source>
        <dbReference type="ARBA" id="ARBA00023136"/>
    </source>
</evidence>
<dbReference type="Pfam" id="PF04290">
    <property type="entry name" value="DctQ"/>
    <property type="match status" value="1"/>
</dbReference>
<evidence type="ECO:0000256" key="3">
    <source>
        <dbReference type="ARBA" id="ARBA00022475"/>
    </source>
</evidence>
<dbReference type="Proteomes" id="UP000192360">
    <property type="component" value="Unassembled WGS sequence"/>
</dbReference>
<comment type="subcellular location">
    <subcellularLocation>
        <location evidence="1">Cell inner membrane</location>
        <topology evidence="1">Multi-pass membrane protein</topology>
    </subcellularLocation>
</comment>
<evidence type="ECO:0000313" key="12">
    <source>
        <dbReference type="Proteomes" id="UP000192360"/>
    </source>
</evidence>
<accession>A0A1W2C378</accession>
<dbReference type="OrthoDB" id="9815614at2"/>
<dbReference type="PANTHER" id="PTHR35011:SF2">
    <property type="entry name" value="2,3-DIKETO-L-GULONATE TRAP TRANSPORTER SMALL PERMEASE PROTEIN YIAM"/>
    <property type="match status" value="1"/>
</dbReference>
<feature type="transmembrane region" description="Helical" evidence="9">
    <location>
        <begin position="50"/>
        <end position="68"/>
    </location>
</feature>
<dbReference type="STRING" id="504486.SAMN05660703_2784"/>
<keyword evidence="2" id="KW-0813">Transport</keyword>
<dbReference type="EMBL" id="FWXO01000005">
    <property type="protein sequence ID" value="SMC79556.1"/>
    <property type="molecule type" value="Genomic_DNA"/>
</dbReference>
<evidence type="ECO:0000256" key="6">
    <source>
        <dbReference type="ARBA" id="ARBA00022989"/>
    </source>
</evidence>
<feature type="domain" description="Tripartite ATP-independent periplasmic transporters DctQ component" evidence="10">
    <location>
        <begin position="28"/>
        <end position="155"/>
    </location>
</feature>
<keyword evidence="12" id="KW-1185">Reference proteome</keyword>
<comment type="similarity">
    <text evidence="8">Belongs to the TRAP transporter small permease family.</text>
</comment>
<evidence type="ECO:0000313" key="11">
    <source>
        <dbReference type="EMBL" id="SMC79556.1"/>
    </source>
</evidence>
<evidence type="ECO:0000256" key="1">
    <source>
        <dbReference type="ARBA" id="ARBA00004429"/>
    </source>
</evidence>
<keyword evidence="4" id="KW-0997">Cell inner membrane</keyword>
<name>A0A1W2C378_9FLAO</name>
<evidence type="ECO:0000259" key="10">
    <source>
        <dbReference type="Pfam" id="PF04290"/>
    </source>
</evidence>
<evidence type="ECO:0000256" key="9">
    <source>
        <dbReference type="SAM" id="Phobius"/>
    </source>
</evidence>